<proteinExistence type="evidence at transcript level"/>
<dbReference type="AGR" id="MGI:2441877"/>
<protein>
    <submittedName>
        <fullName evidence="1">Uncharacterized protein</fullName>
    </submittedName>
</protein>
<reference evidence="1" key="3">
    <citation type="journal article" date="2000" name="Genome Res.">
        <title>RIKEN integrated sequence analysis (RISA) system--384-format sequencing pipeline with 384 multicapillary sequencer.</title>
        <authorList>
            <person name="Shibata K."/>
            <person name="Itoh M."/>
            <person name="Aizawa K."/>
            <person name="Nagaoka S."/>
            <person name="Sasaki N."/>
            <person name="Carninci P."/>
            <person name="Konno H."/>
            <person name="Akiyama J."/>
            <person name="Nishi K."/>
            <person name="Kitsunai T."/>
            <person name="Tashiro H."/>
            <person name="Itoh M."/>
            <person name="Sumi N."/>
            <person name="Ishii Y."/>
            <person name="Nakamura S."/>
            <person name="Hazama M."/>
            <person name="Nishine T."/>
            <person name="Harada A."/>
            <person name="Yamamoto R."/>
            <person name="Matsumoto H."/>
            <person name="Sakaguchi S."/>
            <person name="Ikegami T."/>
            <person name="Kashiwagi K."/>
            <person name="Fujiwake S."/>
            <person name="Inoue K."/>
            <person name="Togawa Y."/>
            <person name="Izawa M."/>
            <person name="Ohara E."/>
            <person name="Watahiki M."/>
            <person name="Yoneda Y."/>
            <person name="Ishikawa T."/>
            <person name="Ozawa K."/>
            <person name="Tanaka T."/>
            <person name="Matsuura S."/>
            <person name="Kawai J."/>
            <person name="Okazaki Y."/>
            <person name="Muramatsu M."/>
            <person name="Inoue Y."/>
            <person name="Kira A."/>
            <person name="Hayashizaki Y."/>
        </authorList>
    </citation>
    <scope>NUCLEOTIDE SEQUENCE</scope>
    <source>
        <strain evidence="1">C57BL/6J</strain>
        <tissue evidence="1">Thymus</tissue>
    </source>
</reference>
<reference evidence="1" key="4">
    <citation type="journal article" date="2001" name="Nature">
        <title>Functional annotation of a full-length mouse cDNA collection.</title>
        <authorList>
            <consortium name="The RIKEN Genome Exploration Research Group Phase II Team and the FANTOM Consortium"/>
        </authorList>
    </citation>
    <scope>NUCLEOTIDE SEQUENCE</scope>
    <source>
        <strain evidence="1">C57BL/6J</strain>
        <tissue evidence="1">Thymus</tissue>
    </source>
</reference>
<reference evidence="1" key="5">
    <citation type="submission" date="2001-07" db="EMBL/GenBank/DDBJ databases">
        <authorList>
            <person name="Adachi J."/>
            <person name="Aizawa K."/>
            <person name="Akimura T."/>
            <person name="Arakawa T."/>
            <person name="Bono H."/>
            <person name="Carninci P."/>
            <person name="Fukuda S."/>
            <person name="Furuno M."/>
            <person name="Hanagaki T."/>
            <person name="Hara A."/>
            <person name="Hashizume W."/>
            <person name="Hayashida K."/>
            <person name="Hayatsu N."/>
            <person name="Hiramoto K."/>
            <person name="Hiraoka T."/>
            <person name="Hirozane T."/>
            <person name="Hori F."/>
            <person name="Imotani K."/>
            <person name="Ishii Y."/>
            <person name="Itoh M."/>
            <person name="Kagawa I."/>
            <person name="Kasukawa T."/>
            <person name="Katoh H."/>
            <person name="Kawai J."/>
            <person name="Kojima Y."/>
            <person name="Kondo S."/>
            <person name="Konno H."/>
            <person name="Kouda M."/>
            <person name="Koya S."/>
            <person name="Kurihara C."/>
            <person name="Matsuyama T."/>
            <person name="Miyazaki A."/>
            <person name="Murata M."/>
            <person name="Nakamura M."/>
            <person name="Nishi K."/>
            <person name="Nomura K."/>
            <person name="Numazaki R."/>
            <person name="Ohno M."/>
            <person name="Ohsato N."/>
            <person name="Okazaki Y."/>
            <person name="Saito R."/>
            <person name="Saitoh H."/>
            <person name="Sakai C."/>
            <person name="Sakai K."/>
            <person name="Sakazume N."/>
            <person name="Sano H."/>
            <person name="Sasaki D."/>
            <person name="Shibata K."/>
            <person name="Shinagawa A."/>
            <person name="Shiraki T."/>
            <person name="Sogabe Y."/>
            <person name="Tagami M."/>
            <person name="Tagawa A."/>
            <person name="Takahashi F."/>
            <person name="Takaku-Akahira S."/>
            <person name="Takeda Y."/>
            <person name="Tanaka T."/>
            <person name="Tomaru A."/>
            <person name="Toya T."/>
            <person name="Yasunishi A."/>
            <person name="Muramatsu M."/>
            <person name="Hayashizaki Y."/>
        </authorList>
    </citation>
    <scope>NUCLEOTIDE SEQUENCE</scope>
    <source>
        <strain evidence="1">C57BL/6J</strain>
        <tissue evidence="1">Thymus</tissue>
    </source>
</reference>
<reference evidence="1" key="6">
    <citation type="journal article" date="2002" name="Nature">
        <title>Analysis of the mouse transcriptome based on functional annotation of 60,770 full-length cDNAs.</title>
        <authorList>
            <consortium name="The FANTOM Consortium and the RIKEN Genome Exploration Research Group Phase I and II Team"/>
        </authorList>
    </citation>
    <scope>NUCLEOTIDE SEQUENCE</scope>
    <source>
        <strain evidence="1">C57BL/6J</strain>
        <tissue evidence="1">Thymus</tissue>
    </source>
</reference>
<dbReference type="EMBL" id="AK030799">
    <property type="protein sequence ID" value="BAE20455.1"/>
    <property type="molecule type" value="mRNA"/>
</dbReference>
<reference evidence="1" key="7">
    <citation type="journal article" date="2005" name="Science">
        <title>The Transcriptional Landscape of the Mammalian Genome.</title>
        <authorList>
            <consortium name="The FANTOM Consortium"/>
            <consortium name="Riken Genome Exploration Research Group and Genome Science Group (Genome Network Project Core Group)"/>
        </authorList>
    </citation>
    <scope>NUCLEOTIDE SEQUENCE</scope>
    <source>
        <strain evidence="1">C57BL/6J</strain>
        <tissue evidence="1">Thymus</tissue>
    </source>
</reference>
<evidence type="ECO:0000313" key="2">
    <source>
        <dbReference type="MGI" id="MGI:2441877"/>
    </source>
</evidence>
<reference evidence="1" key="2">
    <citation type="journal article" date="2000" name="Genome Res.">
        <title>Normalization and subtraction of cap-trapper-selected cDNAs to prepare full-length cDNA libraries for rapid discovery of new genes.</title>
        <authorList>
            <person name="Carninci P."/>
            <person name="Shibata Y."/>
            <person name="Hayatsu N."/>
            <person name="Sugahara Y."/>
            <person name="Shibata K."/>
            <person name="Itoh M."/>
            <person name="Konno H."/>
            <person name="Okazaki Y."/>
            <person name="Muramatsu M."/>
            <person name="Hayashizaki Y."/>
        </authorList>
    </citation>
    <scope>NUCLEOTIDE SEQUENCE</scope>
    <source>
        <strain evidence="1">C57BL/6J</strain>
        <tissue evidence="1">Thymus</tissue>
    </source>
</reference>
<name>Q3V3X5_MOUSE</name>
<sequence length="166" mass="18870">MLLHVFLVKNLTFFMKKGGGRREDWVIWQLIVPLTAGRCSSCRGPAGVSAEAHLGLEHWLWCCPEMSCAAEEEPSIFVLWLQVAELILPQDLLSLSLPRHPSFVSWVPSSLTTLSPVPPLRRRPKQKGTPHKQKTTAYILRRSSPHKKGGLHLERKETLIYEEDKI</sequence>
<reference evidence="1" key="8">
    <citation type="journal article" date="2005" name="Science">
        <title>Antisense Transcription in the Mammalian Transcriptome.</title>
        <authorList>
            <consortium name="RIKEN Genome Exploration Research Group and Genome Science Group (Genome Network Project Core Group) and the FANTOM Consortium"/>
        </authorList>
    </citation>
    <scope>NUCLEOTIDE SEQUENCE</scope>
    <source>
        <strain evidence="1">C57BL/6J</strain>
        <tissue evidence="1">Thymus</tissue>
    </source>
</reference>
<gene>
    <name evidence="2" type="primary">C130036L24Rik</name>
</gene>
<reference evidence="1" key="1">
    <citation type="journal article" date="1999" name="Methods Enzymol.">
        <title>High-efficiency full-length cDNA cloning.</title>
        <authorList>
            <person name="Carninci P."/>
            <person name="Hayashizaki Y."/>
        </authorList>
    </citation>
    <scope>NUCLEOTIDE SEQUENCE</scope>
    <source>
        <strain evidence="1">C57BL/6J</strain>
        <tissue evidence="1">Thymus</tissue>
    </source>
</reference>
<dbReference type="MGI" id="MGI:2441877">
    <property type="gene designation" value="C130036L24Rik"/>
</dbReference>
<organism evidence="1">
    <name type="scientific">Mus musculus</name>
    <name type="common">Mouse</name>
    <dbReference type="NCBI Taxonomy" id="10090"/>
    <lineage>
        <taxon>Eukaryota</taxon>
        <taxon>Metazoa</taxon>
        <taxon>Chordata</taxon>
        <taxon>Craniata</taxon>
        <taxon>Vertebrata</taxon>
        <taxon>Euteleostomi</taxon>
        <taxon>Mammalia</taxon>
        <taxon>Eutheria</taxon>
        <taxon>Euarchontoglires</taxon>
        <taxon>Glires</taxon>
        <taxon>Rodentia</taxon>
        <taxon>Myomorpha</taxon>
        <taxon>Muroidea</taxon>
        <taxon>Muridae</taxon>
        <taxon>Murinae</taxon>
        <taxon>Mus</taxon>
        <taxon>Mus</taxon>
    </lineage>
</organism>
<dbReference type="AlphaFoldDB" id="Q3V3X5"/>
<accession>Q3V3X5</accession>
<evidence type="ECO:0000313" key="1">
    <source>
        <dbReference type="EMBL" id="BAE20455.1"/>
    </source>
</evidence>